<name>A4XNT8_ECTM1</name>
<dbReference type="AlphaFoldDB" id="A4XNT8"/>
<dbReference type="HOGENOM" id="CLU_180045_0_0_6"/>
<accession>A4XNT8</accession>
<proteinExistence type="predicted"/>
<dbReference type="EMBL" id="CP000680">
    <property type="protein sequence ID" value="ABP83004.1"/>
    <property type="molecule type" value="Genomic_DNA"/>
</dbReference>
<gene>
    <name evidence="1" type="ordered locus">Pmen_0230</name>
</gene>
<evidence type="ECO:0000313" key="1">
    <source>
        <dbReference type="EMBL" id="ABP83004.1"/>
    </source>
</evidence>
<organism evidence="1">
    <name type="scientific">Ectopseudomonas mendocina (strain ymp)</name>
    <name type="common">Pseudomonas mendocina</name>
    <dbReference type="NCBI Taxonomy" id="399739"/>
    <lineage>
        <taxon>Bacteria</taxon>
        <taxon>Pseudomonadati</taxon>
        <taxon>Pseudomonadota</taxon>
        <taxon>Gammaproteobacteria</taxon>
        <taxon>Pseudomonadales</taxon>
        <taxon>Pseudomonadaceae</taxon>
        <taxon>Ectopseudomonas</taxon>
    </lineage>
</organism>
<reference evidence="1" key="1">
    <citation type="submission" date="2007-04" db="EMBL/GenBank/DDBJ databases">
        <title>Complete sequence of Pseudomonas mendocina ymp.</title>
        <authorList>
            <consortium name="US DOE Joint Genome Institute"/>
            <person name="Copeland A."/>
            <person name="Lucas S."/>
            <person name="Lapidus A."/>
            <person name="Barry K."/>
            <person name="Glavina del Rio T."/>
            <person name="Dalin E."/>
            <person name="Tice H."/>
            <person name="Pitluck S."/>
            <person name="Kiss H."/>
            <person name="Brettin T."/>
            <person name="Detter J.C."/>
            <person name="Bruce D."/>
            <person name="Han C."/>
            <person name="Schmutz J."/>
            <person name="Larimer F."/>
            <person name="Land M."/>
            <person name="Hauser L."/>
            <person name="Kyrpides N."/>
            <person name="Mikhailova N."/>
            <person name="Hersman L."/>
            <person name="Dubois J."/>
            <person name="Maurice P."/>
            <person name="Richardson P."/>
        </authorList>
    </citation>
    <scope>NUCLEOTIDE SEQUENCE [LARGE SCALE GENOMIC DNA]</scope>
    <source>
        <strain evidence="1">Ymp</strain>
    </source>
</reference>
<evidence type="ECO:0008006" key="2">
    <source>
        <dbReference type="Google" id="ProtNLM"/>
    </source>
</evidence>
<sequence>MEKDFMLKRIYRIFALAVLVSALSGCGTLFGRSSGGSYGPDYYSGTAYNFGLLFGSDELNRGYFPATLWCWASIACPVLTVYSMPVDFVVDTVMLPRDIYEATR</sequence>
<dbReference type="PROSITE" id="PS51257">
    <property type="entry name" value="PROKAR_LIPOPROTEIN"/>
    <property type="match status" value="1"/>
</dbReference>
<dbReference type="KEGG" id="pmy:Pmen_0230"/>
<protein>
    <recommendedName>
        <fullName evidence="2">YceK/YidQ family lipoprotein</fullName>
    </recommendedName>
</protein>